<reference evidence="3" key="1">
    <citation type="submission" date="2021-08" db="EMBL/GenBank/DDBJ databases">
        <title>Genome of a novel bacterium of the phylum Verrucomicrobia, Oleiharenicola sp. KSB-15.</title>
        <authorList>
            <person name="Chung J.-H."/>
            <person name="Ahn J.-H."/>
            <person name="Yoon Y."/>
            <person name="Kim D.-Y."/>
            <person name="An S.-H."/>
            <person name="Park I."/>
            <person name="Yeon J."/>
        </authorList>
    </citation>
    <scope>NUCLEOTIDE SEQUENCE</scope>
    <source>
        <strain evidence="3">KSB-15</strain>
    </source>
</reference>
<dbReference type="RefSeq" id="WP_220160944.1">
    <property type="nucleotide sequence ID" value="NZ_CP080507.1"/>
</dbReference>
<dbReference type="AlphaFoldDB" id="A0A8F9TTH8"/>
<dbReference type="GO" id="GO:0008713">
    <property type="term" value="F:ADP-heptose-lipopolysaccharide heptosyltransferase activity"/>
    <property type="evidence" value="ECO:0007669"/>
    <property type="project" value="TreeGrafter"/>
</dbReference>
<sequence>MTADAPRILVIRRRYLGDIVLLGSLFKNLRRHWPAARIACLTETAYAPILGLNPDVNGAVTLPVTLTAWLRFLRVIRAARFTHVIDVDNTERTALVTRFTGAPVRVTYDRETNRVRARRAYTHFARVTEAFYQSHHITDTYLALLAPLGVPVATHDVALTPHAEDIAFAQRLLGVRPPGAPRRVLIHPGSRSPYRIWPAERFAAVSDRAQDELGVQVYALAGPGEASVVKAIRAAAQMHLITLDQRLTVRQFAALLTQFDLLLCHDSGPMHVAAAVGTPVVALFSSQNTTLWRPLGAQHTVLQTPLPCTCFAPGDAPGPCQPGNSYLSYCVRKLSIAEVYAAVRDRLAASPARPSPS</sequence>
<keyword evidence="1" id="KW-0328">Glycosyltransferase</keyword>
<dbReference type="Gene3D" id="3.40.50.2000">
    <property type="entry name" value="Glycogen Phosphorylase B"/>
    <property type="match status" value="2"/>
</dbReference>
<organism evidence="3 4">
    <name type="scientific">Horticoccus luteus</name>
    <dbReference type="NCBI Taxonomy" id="2862869"/>
    <lineage>
        <taxon>Bacteria</taxon>
        <taxon>Pseudomonadati</taxon>
        <taxon>Verrucomicrobiota</taxon>
        <taxon>Opitutia</taxon>
        <taxon>Opitutales</taxon>
        <taxon>Opitutaceae</taxon>
        <taxon>Horticoccus</taxon>
    </lineage>
</organism>
<dbReference type="GO" id="GO:0005829">
    <property type="term" value="C:cytosol"/>
    <property type="evidence" value="ECO:0007669"/>
    <property type="project" value="TreeGrafter"/>
</dbReference>
<evidence type="ECO:0000313" key="4">
    <source>
        <dbReference type="Proteomes" id="UP000825051"/>
    </source>
</evidence>
<keyword evidence="4" id="KW-1185">Reference proteome</keyword>
<dbReference type="PANTHER" id="PTHR30160">
    <property type="entry name" value="TETRAACYLDISACCHARIDE 4'-KINASE-RELATED"/>
    <property type="match status" value="1"/>
</dbReference>
<proteinExistence type="predicted"/>
<accession>A0A8F9TTH8</accession>
<dbReference type="PANTHER" id="PTHR30160:SF7">
    <property type="entry name" value="ADP-HEPTOSE--LPS HEPTOSYLTRANSFERASE 2"/>
    <property type="match status" value="1"/>
</dbReference>
<dbReference type="GO" id="GO:0009244">
    <property type="term" value="P:lipopolysaccharide core region biosynthetic process"/>
    <property type="evidence" value="ECO:0007669"/>
    <property type="project" value="TreeGrafter"/>
</dbReference>
<dbReference type="InterPro" id="IPR002201">
    <property type="entry name" value="Glyco_trans_9"/>
</dbReference>
<dbReference type="Pfam" id="PF01075">
    <property type="entry name" value="Glyco_transf_9"/>
    <property type="match status" value="1"/>
</dbReference>
<protein>
    <submittedName>
        <fullName evidence="3">Glycosyltransferase family 9 protein</fullName>
    </submittedName>
</protein>
<evidence type="ECO:0000256" key="2">
    <source>
        <dbReference type="ARBA" id="ARBA00022679"/>
    </source>
</evidence>
<evidence type="ECO:0000313" key="3">
    <source>
        <dbReference type="EMBL" id="QYM77840.1"/>
    </source>
</evidence>
<dbReference type="InterPro" id="IPR051199">
    <property type="entry name" value="LPS_LOS_Heptosyltrfase"/>
</dbReference>
<dbReference type="Proteomes" id="UP000825051">
    <property type="component" value="Chromosome"/>
</dbReference>
<evidence type="ECO:0000256" key="1">
    <source>
        <dbReference type="ARBA" id="ARBA00022676"/>
    </source>
</evidence>
<dbReference type="CDD" id="cd03789">
    <property type="entry name" value="GT9_LPS_heptosyltransferase"/>
    <property type="match status" value="1"/>
</dbReference>
<dbReference type="KEGG" id="ole:K0B96_10970"/>
<keyword evidence="2" id="KW-0808">Transferase</keyword>
<name>A0A8F9TTH8_9BACT</name>
<dbReference type="SUPFAM" id="SSF53756">
    <property type="entry name" value="UDP-Glycosyltransferase/glycogen phosphorylase"/>
    <property type="match status" value="1"/>
</dbReference>
<gene>
    <name evidence="3" type="ORF">K0B96_10970</name>
</gene>
<dbReference type="EMBL" id="CP080507">
    <property type="protein sequence ID" value="QYM77840.1"/>
    <property type="molecule type" value="Genomic_DNA"/>
</dbReference>